<evidence type="ECO:0000313" key="3">
    <source>
        <dbReference type="EMBL" id="CAI5438481.1"/>
    </source>
</evidence>
<keyword evidence="4" id="KW-1185">Reference proteome</keyword>
<dbReference type="OrthoDB" id="5849901at2759"/>
<evidence type="ECO:0000256" key="2">
    <source>
        <dbReference type="SAM" id="SignalP"/>
    </source>
</evidence>
<sequence>MMLILSLFLYFTTVLCEPMVYMFPTNPELHPSSIYPNQQFSRGKVRDLPDSGVIYLNRIKPIGQELSIPIPDSLPIKTDKSSEIVKKSTFPSSFEKYSSVEERSPMRNKISSWKATEKATDYVANIRDSKIDEAKKSVQKTKIPEEIELDNLLDDLLKNGGKTKKISGLQKIGKSSKRHVGNYKPKLIAFDGTARVTSTSSLSKPANPVTVRLMQRKVYSPKNSNNDADFDPWERIQQ</sequence>
<reference evidence="3" key="1">
    <citation type="submission" date="2022-11" db="EMBL/GenBank/DDBJ databases">
        <authorList>
            <person name="Kikuchi T."/>
        </authorList>
    </citation>
    <scope>NUCLEOTIDE SEQUENCE</scope>
    <source>
        <strain evidence="3">PS1010</strain>
    </source>
</reference>
<accession>A0A9P1I559</accession>
<feature type="region of interest" description="Disordered" evidence="1">
    <location>
        <begin position="217"/>
        <end position="238"/>
    </location>
</feature>
<dbReference type="AlphaFoldDB" id="A0A9P1I559"/>
<name>A0A9P1I559_9PELO</name>
<dbReference type="EMBL" id="CANHGI010000001">
    <property type="protein sequence ID" value="CAI5438481.1"/>
    <property type="molecule type" value="Genomic_DNA"/>
</dbReference>
<feature type="chain" id="PRO_5040505823" evidence="2">
    <location>
        <begin position="17"/>
        <end position="238"/>
    </location>
</feature>
<keyword evidence="2" id="KW-0732">Signal</keyword>
<comment type="caution">
    <text evidence="3">The sequence shown here is derived from an EMBL/GenBank/DDBJ whole genome shotgun (WGS) entry which is preliminary data.</text>
</comment>
<evidence type="ECO:0000313" key="4">
    <source>
        <dbReference type="Proteomes" id="UP001152747"/>
    </source>
</evidence>
<feature type="signal peptide" evidence="2">
    <location>
        <begin position="1"/>
        <end position="16"/>
    </location>
</feature>
<evidence type="ECO:0000256" key="1">
    <source>
        <dbReference type="SAM" id="MobiDB-lite"/>
    </source>
</evidence>
<dbReference type="Proteomes" id="UP001152747">
    <property type="component" value="Unassembled WGS sequence"/>
</dbReference>
<proteinExistence type="predicted"/>
<organism evidence="3 4">
    <name type="scientific">Caenorhabditis angaria</name>
    <dbReference type="NCBI Taxonomy" id="860376"/>
    <lineage>
        <taxon>Eukaryota</taxon>
        <taxon>Metazoa</taxon>
        <taxon>Ecdysozoa</taxon>
        <taxon>Nematoda</taxon>
        <taxon>Chromadorea</taxon>
        <taxon>Rhabditida</taxon>
        <taxon>Rhabditina</taxon>
        <taxon>Rhabditomorpha</taxon>
        <taxon>Rhabditoidea</taxon>
        <taxon>Rhabditidae</taxon>
        <taxon>Peloderinae</taxon>
        <taxon>Caenorhabditis</taxon>
    </lineage>
</organism>
<protein>
    <submittedName>
        <fullName evidence="3">Uncharacterized protein</fullName>
    </submittedName>
</protein>
<gene>
    <name evidence="3" type="ORF">CAMP_LOCUS1118</name>
</gene>